<feature type="transmembrane region" description="Helical" evidence="1">
    <location>
        <begin position="29"/>
        <end position="52"/>
    </location>
</feature>
<protein>
    <submittedName>
        <fullName evidence="2">Uncharacterized protein</fullName>
    </submittedName>
</protein>
<feature type="transmembrane region" description="Helical" evidence="1">
    <location>
        <begin position="72"/>
        <end position="95"/>
    </location>
</feature>
<sequence length="119" mass="14138">MKKFLYLDTLILLSALAGMWVISPLYGSWSLFFGGLFSFLFFLVGYPGAYWLDGRLDKDMRWREIFTKNYKIEIAVPVFFAMMSFLFGAIFHWIWFFTGALLLWLLGLCVERIAKYFFY</sequence>
<reference evidence="2" key="1">
    <citation type="journal article" date="2021" name="Proc. Natl. Acad. Sci. U.S.A.">
        <title>A Catalog of Tens of Thousands of Viruses from Human Metagenomes Reveals Hidden Associations with Chronic Diseases.</title>
        <authorList>
            <person name="Tisza M.J."/>
            <person name="Buck C.B."/>
        </authorList>
    </citation>
    <scope>NUCLEOTIDE SEQUENCE</scope>
    <source>
        <strain evidence="2">CtLdn10</strain>
    </source>
</reference>
<organism evidence="2">
    <name type="scientific">Siphoviridae sp. ctLdn10</name>
    <dbReference type="NCBI Taxonomy" id="2827847"/>
    <lineage>
        <taxon>Viruses</taxon>
        <taxon>Duplodnaviria</taxon>
        <taxon>Heunggongvirae</taxon>
        <taxon>Uroviricota</taxon>
        <taxon>Caudoviricetes</taxon>
    </lineage>
</organism>
<name>A0A8S5SQ35_9CAUD</name>
<feature type="transmembrane region" description="Helical" evidence="1">
    <location>
        <begin position="5"/>
        <end position="23"/>
    </location>
</feature>
<dbReference type="EMBL" id="BK032647">
    <property type="protein sequence ID" value="DAF53156.1"/>
    <property type="molecule type" value="Genomic_DNA"/>
</dbReference>
<keyword evidence="1" id="KW-0812">Transmembrane</keyword>
<evidence type="ECO:0000256" key="1">
    <source>
        <dbReference type="SAM" id="Phobius"/>
    </source>
</evidence>
<keyword evidence="1" id="KW-0472">Membrane</keyword>
<keyword evidence="1" id="KW-1133">Transmembrane helix</keyword>
<evidence type="ECO:0000313" key="2">
    <source>
        <dbReference type="EMBL" id="DAF53156.1"/>
    </source>
</evidence>
<accession>A0A8S5SQ35</accession>
<proteinExistence type="predicted"/>